<gene>
    <name evidence="1" type="ORF">EPA93_12850</name>
</gene>
<keyword evidence="2" id="KW-1185">Reference proteome</keyword>
<dbReference type="OrthoDB" id="9793014at2"/>
<organism evidence="1 2">
    <name type="scientific">Ktedonosporobacter rubrisoli</name>
    <dbReference type="NCBI Taxonomy" id="2509675"/>
    <lineage>
        <taxon>Bacteria</taxon>
        <taxon>Bacillati</taxon>
        <taxon>Chloroflexota</taxon>
        <taxon>Ktedonobacteria</taxon>
        <taxon>Ktedonobacterales</taxon>
        <taxon>Ktedonosporobacteraceae</taxon>
        <taxon>Ktedonosporobacter</taxon>
    </lineage>
</organism>
<dbReference type="EMBL" id="CP035758">
    <property type="protein sequence ID" value="QBD76845.1"/>
    <property type="molecule type" value="Genomic_DNA"/>
</dbReference>
<proteinExistence type="predicted"/>
<sequence>MQRGILFDLDGTLVESFTRKPLPGVANILQELQSRDGLHIGVATNQAGPLWEAITGQAKYPTIHKLAQNLLSIAQQLQLTHTLWLISLWDPRIMTIGNTLEEVNEGALAIQQELQQALQGSLAHAVSFIEPEYRKPRPGMLLRAAAEWKIAPANLQYAGDMDTDEEAALNAGARFVHASALTTLLT</sequence>
<dbReference type="AlphaFoldDB" id="A0A4P6JNM5"/>
<evidence type="ECO:0008006" key="3">
    <source>
        <dbReference type="Google" id="ProtNLM"/>
    </source>
</evidence>
<dbReference type="InterPro" id="IPR036412">
    <property type="entry name" value="HAD-like_sf"/>
</dbReference>
<dbReference type="Gene3D" id="3.40.50.1000">
    <property type="entry name" value="HAD superfamily/HAD-like"/>
    <property type="match status" value="1"/>
</dbReference>
<reference evidence="1 2" key="1">
    <citation type="submission" date="2019-01" db="EMBL/GenBank/DDBJ databases">
        <title>Ktedonosporobacter rubrisoli SCAWS-G2.</title>
        <authorList>
            <person name="Huang Y."/>
            <person name="Yan B."/>
        </authorList>
    </citation>
    <scope>NUCLEOTIDE SEQUENCE [LARGE SCALE GENOMIC DNA]</scope>
    <source>
        <strain evidence="1 2">SCAWS-G2</strain>
    </source>
</reference>
<dbReference type="Pfam" id="PF13242">
    <property type="entry name" value="Hydrolase_like"/>
    <property type="match status" value="1"/>
</dbReference>
<dbReference type="RefSeq" id="WP_129887909.1">
    <property type="nucleotide sequence ID" value="NZ_CP035758.1"/>
</dbReference>
<evidence type="ECO:0000313" key="1">
    <source>
        <dbReference type="EMBL" id="QBD76845.1"/>
    </source>
</evidence>
<dbReference type="KEGG" id="kbs:EPA93_12850"/>
<protein>
    <recommendedName>
        <fullName evidence="3">HAD family hydrolase</fullName>
    </recommendedName>
</protein>
<dbReference type="InterPro" id="IPR023214">
    <property type="entry name" value="HAD_sf"/>
</dbReference>
<name>A0A4P6JNM5_KTERU</name>
<dbReference type="SUPFAM" id="SSF56784">
    <property type="entry name" value="HAD-like"/>
    <property type="match status" value="1"/>
</dbReference>
<accession>A0A4P6JNM5</accession>
<evidence type="ECO:0000313" key="2">
    <source>
        <dbReference type="Proteomes" id="UP000290365"/>
    </source>
</evidence>
<dbReference type="Proteomes" id="UP000290365">
    <property type="component" value="Chromosome"/>
</dbReference>